<proteinExistence type="predicted"/>
<sequence>MPEDDREPAELVWEGDSRDIARSFPKEVRRLLGEDIERVRRGMKPKDGRPMKSIGVGVFELRQSDTNGWYRTIYLSVVEGKLHVLHSFVKKSRSTPKKDLSAAKNRLKSVKARLTEEKRNAKKR</sequence>
<accession>A0A517MR08</accession>
<dbReference type="RefSeq" id="WP_218932285.1">
    <property type="nucleotide sequence ID" value="NZ_CP036263.1"/>
</dbReference>
<dbReference type="KEGG" id="amob:HG15A2_05770"/>
<dbReference type="EMBL" id="CP036263">
    <property type="protein sequence ID" value="QDS97316.1"/>
    <property type="molecule type" value="Genomic_DNA"/>
</dbReference>
<feature type="region of interest" description="Disordered" evidence="1">
    <location>
        <begin position="93"/>
        <end position="124"/>
    </location>
</feature>
<keyword evidence="3" id="KW-1185">Reference proteome</keyword>
<name>A0A517MR08_9BACT</name>
<evidence type="ECO:0000313" key="2">
    <source>
        <dbReference type="EMBL" id="QDS97316.1"/>
    </source>
</evidence>
<dbReference type="AlphaFoldDB" id="A0A517MR08"/>
<feature type="compositionally biased region" description="Basic and acidic residues" evidence="1">
    <location>
        <begin position="113"/>
        <end position="124"/>
    </location>
</feature>
<reference evidence="2 3" key="1">
    <citation type="submission" date="2019-02" db="EMBL/GenBank/DDBJ databases">
        <title>Deep-cultivation of Planctomycetes and their phenomic and genomic characterization uncovers novel biology.</title>
        <authorList>
            <person name="Wiegand S."/>
            <person name="Jogler M."/>
            <person name="Boedeker C."/>
            <person name="Pinto D."/>
            <person name="Vollmers J."/>
            <person name="Rivas-Marin E."/>
            <person name="Kohn T."/>
            <person name="Peeters S.H."/>
            <person name="Heuer A."/>
            <person name="Rast P."/>
            <person name="Oberbeckmann S."/>
            <person name="Bunk B."/>
            <person name="Jeske O."/>
            <person name="Meyerdierks A."/>
            <person name="Storesund J.E."/>
            <person name="Kallscheuer N."/>
            <person name="Luecker S."/>
            <person name="Lage O.M."/>
            <person name="Pohl T."/>
            <person name="Merkel B.J."/>
            <person name="Hornburger P."/>
            <person name="Mueller R.-W."/>
            <person name="Bruemmer F."/>
            <person name="Labrenz M."/>
            <person name="Spormann A.M."/>
            <person name="Op den Camp H."/>
            <person name="Overmann J."/>
            <person name="Amann R."/>
            <person name="Jetten M.S.M."/>
            <person name="Mascher T."/>
            <person name="Medema M.H."/>
            <person name="Devos D.P."/>
            <person name="Kaster A.-K."/>
            <person name="Ovreas L."/>
            <person name="Rohde M."/>
            <person name="Galperin M.Y."/>
            <person name="Jogler C."/>
        </authorList>
    </citation>
    <scope>NUCLEOTIDE SEQUENCE [LARGE SCALE GENOMIC DNA]</scope>
    <source>
        <strain evidence="2 3">HG15A2</strain>
    </source>
</reference>
<dbReference type="Pfam" id="PF05973">
    <property type="entry name" value="Gp49"/>
    <property type="match status" value="1"/>
</dbReference>
<dbReference type="Proteomes" id="UP000319852">
    <property type="component" value="Chromosome"/>
</dbReference>
<evidence type="ECO:0000313" key="3">
    <source>
        <dbReference type="Proteomes" id="UP000319852"/>
    </source>
</evidence>
<dbReference type="InterPro" id="IPR009241">
    <property type="entry name" value="HigB-like"/>
</dbReference>
<protein>
    <recommendedName>
        <fullName evidence="4">Type II toxin-antitoxin system RelE/ParE family toxin</fullName>
    </recommendedName>
</protein>
<evidence type="ECO:0000256" key="1">
    <source>
        <dbReference type="SAM" id="MobiDB-lite"/>
    </source>
</evidence>
<organism evidence="2 3">
    <name type="scientific">Adhaeretor mobilis</name>
    <dbReference type="NCBI Taxonomy" id="1930276"/>
    <lineage>
        <taxon>Bacteria</taxon>
        <taxon>Pseudomonadati</taxon>
        <taxon>Planctomycetota</taxon>
        <taxon>Planctomycetia</taxon>
        <taxon>Pirellulales</taxon>
        <taxon>Lacipirellulaceae</taxon>
        <taxon>Adhaeretor</taxon>
    </lineage>
</organism>
<gene>
    <name evidence="2" type="ORF">HG15A2_05770</name>
</gene>
<evidence type="ECO:0008006" key="4">
    <source>
        <dbReference type="Google" id="ProtNLM"/>
    </source>
</evidence>